<dbReference type="NCBIfam" id="TIGR01783">
    <property type="entry name" value="TonB-siderophor"/>
    <property type="match status" value="1"/>
</dbReference>
<dbReference type="InterPro" id="IPR000531">
    <property type="entry name" value="Beta-barrel_TonB"/>
</dbReference>
<evidence type="ECO:0000256" key="8">
    <source>
        <dbReference type="ARBA" id="ARBA00023004"/>
    </source>
</evidence>
<keyword evidence="11 14" id="KW-0472">Membrane</keyword>
<evidence type="ECO:0000256" key="12">
    <source>
        <dbReference type="ARBA" id="ARBA00023170"/>
    </source>
</evidence>
<gene>
    <name evidence="19" type="ORF">TH53_13315</name>
</gene>
<dbReference type="SUPFAM" id="SSF56935">
    <property type="entry name" value="Porins"/>
    <property type="match status" value="1"/>
</dbReference>
<dbReference type="PANTHER" id="PTHR32552:SF68">
    <property type="entry name" value="FERRICHROME OUTER MEMBRANE TRANSPORTER_PHAGE RECEPTOR"/>
    <property type="match status" value="1"/>
</dbReference>
<evidence type="ECO:0000256" key="10">
    <source>
        <dbReference type="ARBA" id="ARBA00023077"/>
    </source>
</evidence>
<feature type="chain" id="PRO_5002210240" description="TonB-dependent siderophore receptor" evidence="16">
    <location>
        <begin position="22"/>
        <end position="728"/>
    </location>
</feature>
<dbReference type="Pfam" id="PF07715">
    <property type="entry name" value="Plug"/>
    <property type="match status" value="1"/>
</dbReference>
<evidence type="ECO:0000256" key="15">
    <source>
        <dbReference type="RuleBase" id="RU003357"/>
    </source>
</evidence>
<feature type="domain" description="TonB-dependent receptor-like beta-barrel" evidence="17">
    <location>
        <begin position="282"/>
        <end position="687"/>
    </location>
</feature>
<keyword evidence="9" id="KW-0406">Ion transport</keyword>
<organism evidence="19 20">
    <name type="scientific">Pedobacter lusitanus</name>
    <dbReference type="NCBI Taxonomy" id="1503925"/>
    <lineage>
        <taxon>Bacteria</taxon>
        <taxon>Pseudomonadati</taxon>
        <taxon>Bacteroidota</taxon>
        <taxon>Sphingobacteriia</taxon>
        <taxon>Sphingobacteriales</taxon>
        <taxon>Sphingobacteriaceae</taxon>
        <taxon>Pedobacter</taxon>
    </lineage>
</organism>
<dbReference type="GO" id="GO:0015344">
    <property type="term" value="F:siderophore uptake transmembrane transporter activity"/>
    <property type="evidence" value="ECO:0007669"/>
    <property type="project" value="TreeGrafter"/>
</dbReference>
<dbReference type="PROSITE" id="PS52016">
    <property type="entry name" value="TONB_DEPENDENT_REC_3"/>
    <property type="match status" value="1"/>
</dbReference>
<keyword evidence="20" id="KW-1185">Reference proteome</keyword>
<dbReference type="Pfam" id="PF00593">
    <property type="entry name" value="TonB_dep_Rec_b-barrel"/>
    <property type="match status" value="1"/>
</dbReference>
<comment type="caution">
    <text evidence="19">The sequence shown here is derived from an EMBL/GenBank/DDBJ whole genome shotgun (WGS) entry which is preliminary data.</text>
</comment>
<evidence type="ECO:0000259" key="17">
    <source>
        <dbReference type="Pfam" id="PF00593"/>
    </source>
</evidence>
<dbReference type="GO" id="GO:0038023">
    <property type="term" value="F:signaling receptor activity"/>
    <property type="evidence" value="ECO:0007669"/>
    <property type="project" value="InterPro"/>
</dbReference>
<keyword evidence="3 14" id="KW-0813">Transport</keyword>
<evidence type="ECO:0000259" key="18">
    <source>
        <dbReference type="Pfam" id="PF07715"/>
    </source>
</evidence>
<evidence type="ECO:0000256" key="9">
    <source>
        <dbReference type="ARBA" id="ARBA00023065"/>
    </source>
</evidence>
<evidence type="ECO:0000256" key="4">
    <source>
        <dbReference type="ARBA" id="ARBA00022452"/>
    </source>
</evidence>
<dbReference type="AlphaFoldDB" id="A0A0D0F568"/>
<dbReference type="InterPro" id="IPR036942">
    <property type="entry name" value="Beta-barrel_TonB_sf"/>
</dbReference>
<reference evidence="19 20" key="1">
    <citation type="submission" date="2015-01" db="EMBL/GenBank/DDBJ databases">
        <title>Draft genome sequence of Pedobacter sp. NL19 isolated from sludge of an effluent treatment pond in an abandoned uranium mine.</title>
        <authorList>
            <person name="Santos T."/>
            <person name="Caetano T."/>
            <person name="Covas C."/>
            <person name="Cruz A."/>
            <person name="Mendo S."/>
        </authorList>
    </citation>
    <scope>NUCLEOTIDE SEQUENCE [LARGE SCALE GENOMIC DNA]</scope>
    <source>
        <strain evidence="19 20">NL19</strain>
    </source>
</reference>
<dbReference type="RefSeq" id="WP_041882666.1">
    <property type="nucleotide sequence ID" value="NZ_CP157278.1"/>
</dbReference>
<evidence type="ECO:0000256" key="11">
    <source>
        <dbReference type="ARBA" id="ARBA00023136"/>
    </source>
</evidence>
<evidence type="ECO:0000256" key="2">
    <source>
        <dbReference type="ARBA" id="ARBA00009810"/>
    </source>
</evidence>
<dbReference type="PANTHER" id="PTHR32552">
    <property type="entry name" value="FERRICHROME IRON RECEPTOR-RELATED"/>
    <property type="match status" value="1"/>
</dbReference>
<evidence type="ECO:0000256" key="13">
    <source>
        <dbReference type="ARBA" id="ARBA00023237"/>
    </source>
</evidence>
<keyword evidence="7 16" id="KW-0732">Signal</keyword>
<comment type="similarity">
    <text evidence="2 14 15">Belongs to the TonB-dependent receptor family.</text>
</comment>
<dbReference type="GO" id="GO:0009279">
    <property type="term" value="C:cell outer membrane"/>
    <property type="evidence" value="ECO:0007669"/>
    <property type="project" value="UniProtKB-SubCell"/>
</dbReference>
<evidence type="ECO:0008006" key="21">
    <source>
        <dbReference type="Google" id="ProtNLM"/>
    </source>
</evidence>
<feature type="signal peptide" evidence="16">
    <location>
        <begin position="1"/>
        <end position="21"/>
    </location>
</feature>
<sequence length="728" mass="81577">MTKTSYLFILSLVSIPYALLAQQPHKLSDTTKHVNKLNQVNVTIKRKVRIKTDTLSNTLKLQQSLIEIPQNIISVSTGLLQQQGALELKDAARNASGVYFGYNSTPFDNSATAQIRGFAAFTTLNGMSRRFNYGASIDDDAIIENVEFIKGPAGFLNSVGEPGGSINILTKTPGHKLFNIVQTAGSFNLYRIAADIGSEVREKGFSFRFNTAFQHKDSYLNDLRTNKYVVAPVIQYNFSPNTYVLAEYDFIRGEVENGSAIVKVRSEQDILKGPVSANYSAARGLPTSYTQNETGRIYVVHKFNSNWQLTSQSSYLSSPYKNWNMTSKGSMVNFDANGNTRRRASLSMGAGKTFSSQLFANGQFHTGSIRHQVLFGADYTSSKDSLSLNNGKNEFDYNRFTANSYVNPNTVNQITRINRTNNNTFLKSAFVYDNVKLFEKLLLTLGARYTWYKNEKETTNAKGVVKTNNYNQKAFSPRAALTYLVNPATSVYFLYDQSFVPQSYQRAIVDPVTKEVIGSEPINPQRGKDMELGVKKSWFNSRLYTTLNGFHTVKTNVPVTDLVNNGFVYPAGEVTSNGIEVDIIGNITDRLSIATNYTYVKATISKDDDVTLVGKELPQTPQQLFNAWVQYSFPMKNKASLNVSLGQTSMIKRSTSEKNQYIPDFTKFDAGISYVQDKYFFRLIADNLTGKRYMSSGDLITGYPYEGRNFYYIDGDPFNVKVSFGIKF</sequence>
<dbReference type="OrthoDB" id="9775095at2"/>
<keyword evidence="13 14" id="KW-0998">Cell outer membrane</keyword>
<dbReference type="InterPro" id="IPR037066">
    <property type="entry name" value="Plug_dom_sf"/>
</dbReference>
<name>A0A0D0F568_9SPHI</name>
<dbReference type="InterPro" id="IPR010105">
    <property type="entry name" value="TonB_sidphr_rcpt"/>
</dbReference>
<dbReference type="Gene3D" id="2.170.130.10">
    <property type="entry name" value="TonB-dependent receptor, plug domain"/>
    <property type="match status" value="1"/>
</dbReference>
<keyword evidence="4 14" id="KW-1134">Transmembrane beta strand</keyword>
<proteinExistence type="inferred from homology"/>
<dbReference type="STRING" id="1503925.TH53_13315"/>
<feature type="domain" description="TonB-dependent receptor plug" evidence="18">
    <location>
        <begin position="65"/>
        <end position="164"/>
    </location>
</feature>
<keyword evidence="10 15" id="KW-0798">TonB box</keyword>
<keyword evidence="5" id="KW-0410">Iron transport</keyword>
<keyword evidence="8" id="KW-0408">Iron</keyword>
<dbReference type="InterPro" id="IPR039426">
    <property type="entry name" value="TonB-dep_rcpt-like"/>
</dbReference>
<evidence type="ECO:0000256" key="14">
    <source>
        <dbReference type="PROSITE-ProRule" id="PRU01360"/>
    </source>
</evidence>
<evidence type="ECO:0000256" key="5">
    <source>
        <dbReference type="ARBA" id="ARBA00022496"/>
    </source>
</evidence>
<evidence type="ECO:0000256" key="7">
    <source>
        <dbReference type="ARBA" id="ARBA00022729"/>
    </source>
</evidence>
<dbReference type="InterPro" id="IPR012910">
    <property type="entry name" value="Plug_dom"/>
</dbReference>
<evidence type="ECO:0000256" key="6">
    <source>
        <dbReference type="ARBA" id="ARBA00022692"/>
    </source>
</evidence>
<dbReference type="Proteomes" id="UP000032049">
    <property type="component" value="Unassembled WGS sequence"/>
</dbReference>
<dbReference type="CDD" id="cd01347">
    <property type="entry name" value="ligand_gated_channel"/>
    <property type="match status" value="1"/>
</dbReference>
<evidence type="ECO:0000313" key="20">
    <source>
        <dbReference type="Proteomes" id="UP000032049"/>
    </source>
</evidence>
<comment type="subcellular location">
    <subcellularLocation>
        <location evidence="1 14">Cell outer membrane</location>
        <topology evidence="1 14">Multi-pass membrane protein</topology>
    </subcellularLocation>
</comment>
<evidence type="ECO:0000256" key="1">
    <source>
        <dbReference type="ARBA" id="ARBA00004571"/>
    </source>
</evidence>
<dbReference type="GO" id="GO:0015891">
    <property type="term" value="P:siderophore transport"/>
    <property type="evidence" value="ECO:0007669"/>
    <property type="project" value="InterPro"/>
</dbReference>
<dbReference type="Gene3D" id="2.40.170.20">
    <property type="entry name" value="TonB-dependent receptor, beta-barrel domain"/>
    <property type="match status" value="1"/>
</dbReference>
<keyword evidence="6 14" id="KW-0812">Transmembrane</keyword>
<dbReference type="EMBL" id="JXRA01000056">
    <property type="protein sequence ID" value="KIO76738.1"/>
    <property type="molecule type" value="Genomic_DNA"/>
</dbReference>
<accession>A0A0D0F568</accession>
<evidence type="ECO:0000256" key="16">
    <source>
        <dbReference type="SAM" id="SignalP"/>
    </source>
</evidence>
<protein>
    <recommendedName>
        <fullName evidence="21">TonB-dependent siderophore receptor</fullName>
    </recommendedName>
</protein>
<evidence type="ECO:0000256" key="3">
    <source>
        <dbReference type="ARBA" id="ARBA00022448"/>
    </source>
</evidence>
<evidence type="ECO:0000313" key="19">
    <source>
        <dbReference type="EMBL" id="KIO76738.1"/>
    </source>
</evidence>
<keyword evidence="12" id="KW-0675">Receptor</keyword>